<accession>A0A0K2TZ42</accession>
<proteinExistence type="predicted"/>
<reference evidence="1" key="1">
    <citation type="submission" date="2014-05" db="EMBL/GenBank/DDBJ databases">
        <authorList>
            <person name="Chronopoulou M."/>
        </authorList>
    </citation>
    <scope>NUCLEOTIDE SEQUENCE</scope>
    <source>
        <tissue evidence="1">Whole organism</tissue>
    </source>
</reference>
<sequence>MLFVWNTIRNTIQYYI</sequence>
<evidence type="ECO:0000313" key="1">
    <source>
        <dbReference type="EMBL" id="CDW31294.1"/>
    </source>
</evidence>
<protein>
    <submittedName>
        <fullName evidence="1">Uncharacterized protein</fullName>
    </submittedName>
</protein>
<name>A0A0K2TZ42_LEPSM</name>
<dbReference type="EMBL" id="HACA01013933">
    <property type="protein sequence ID" value="CDW31294.1"/>
    <property type="molecule type" value="Transcribed_RNA"/>
</dbReference>
<organism evidence="1">
    <name type="scientific">Lepeophtheirus salmonis</name>
    <name type="common">Salmon louse</name>
    <name type="synonym">Caligus salmonis</name>
    <dbReference type="NCBI Taxonomy" id="72036"/>
    <lineage>
        <taxon>Eukaryota</taxon>
        <taxon>Metazoa</taxon>
        <taxon>Ecdysozoa</taxon>
        <taxon>Arthropoda</taxon>
        <taxon>Crustacea</taxon>
        <taxon>Multicrustacea</taxon>
        <taxon>Hexanauplia</taxon>
        <taxon>Copepoda</taxon>
        <taxon>Siphonostomatoida</taxon>
        <taxon>Caligidae</taxon>
        <taxon>Lepeophtheirus</taxon>
    </lineage>
</organism>
<dbReference type="AlphaFoldDB" id="A0A0K2TZ42"/>